<keyword evidence="2" id="KW-1185">Reference proteome</keyword>
<comment type="caution">
    <text evidence="1">The sequence shown here is derived from an EMBL/GenBank/DDBJ whole genome shotgun (WGS) entry which is preliminary data.</text>
</comment>
<organism evidence="1 2">
    <name type="scientific">Caballeronia ptereochthonis</name>
    <dbReference type="NCBI Taxonomy" id="1777144"/>
    <lineage>
        <taxon>Bacteria</taxon>
        <taxon>Pseudomonadati</taxon>
        <taxon>Pseudomonadota</taxon>
        <taxon>Betaproteobacteria</taxon>
        <taxon>Burkholderiales</taxon>
        <taxon>Burkholderiaceae</taxon>
        <taxon>Caballeronia</taxon>
    </lineage>
</organism>
<evidence type="ECO:0000313" key="1">
    <source>
        <dbReference type="EMBL" id="SAK68960.1"/>
    </source>
</evidence>
<reference evidence="1" key="1">
    <citation type="submission" date="2016-01" db="EMBL/GenBank/DDBJ databases">
        <authorList>
            <person name="Peeters C."/>
        </authorList>
    </citation>
    <scope>NUCLEOTIDE SEQUENCE [LARGE SCALE GENOMIC DNA]</scope>
    <source>
        <strain evidence="1">LMG 29326</strain>
    </source>
</reference>
<dbReference type="EMBL" id="FCOB02000014">
    <property type="protein sequence ID" value="SAK68960.1"/>
    <property type="molecule type" value="Genomic_DNA"/>
</dbReference>
<dbReference type="RefSeq" id="WP_087046579.1">
    <property type="nucleotide sequence ID" value="NZ_FCOB02000014.1"/>
</dbReference>
<dbReference type="STRING" id="1777144.AWB83_03205"/>
<name>A0A158BG97_9BURK</name>
<dbReference type="OrthoDB" id="9913210at2"/>
<dbReference type="AlphaFoldDB" id="A0A158BG97"/>
<proteinExistence type="predicted"/>
<sequence length="79" mass="9189">MEKHEYRGYEIAIEVERLVSGRFMIDSRITATSEEEKARKLRMPWVDSRQLHSTGQEQAIARALNSSRRAIDQLIEGRS</sequence>
<protein>
    <submittedName>
        <fullName evidence="1">Uncharacterized protein</fullName>
    </submittedName>
</protein>
<accession>A0A158BG97</accession>
<gene>
    <name evidence="1" type="ORF">AWB83_03205</name>
</gene>
<dbReference type="Proteomes" id="UP000054978">
    <property type="component" value="Unassembled WGS sequence"/>
</dbReference>
<evidence type="ECO:0000313" key="2">
    <source>
        <dbReference type="Proteomes" id="UP000054978"/>
    </source>
</evidence>